<feature type="transmembrane region" description="Helical" evidence="6">
    <location>
        <begin position="48"/>
        <end position="69"/>
    </location>
</feature>
<dbReference type="GO" id="GO:0005886">
    <property type="term" value="C:plasma membrane"/>
    <property type="evidence" value="ECO:0007669"/>
    <property type="project" value="UniProtKB-SubCell"/>
</dbReference>
<dbReference type="InterPro" id="IPR050189">
    <property type="entry name" value="MFS_Efflux_Transporters"/>
</dbReference>
<dbReference type="EMBL" id="FXYE01000002">
    <property type="protein sequence ID" value="SMX42730.1"/>
    <property type="molecule type" value="Genomic_DNA"/>
</dbReference>
<evidence type="ECO:0000256" key="6">
    <source>
        <dbReference type="SAM" id="Phobius"/>
    </source>
</evidence>
<evidence type="ECO:0000256" key="5">
    <source>
        <dbReference type="ARBA" id="ARBA00023136"/>
    </source>
</evidence>
<dbReference type="InterPro" id="IPR036259">
    <property type="entry name" value="MFS_trans_sf"/>
</dbReference>
<name>A0A238KJ37_9RHOB</name>
<keyword evidence="3 6" id="KW-0812">Transmembrane</keyword>
<feature type="domain" description="Major facilitator superfamily (MFS) profile" evidence="7">
    <location>
        <begin position="11"/>
        <end position="391"/>
    </location>
</feature>
<feature type="transmembrane region" description="Helical" evidence="6">
    <location>
        <begin position="302"/>
        <end position="325"/>
    </location>
</feature>
<keyword evidence="2" id="KW-1003">Cell membrane</keyword>
<dbReference type="PANTHER" id="PTHR43124">
    <property type="entry name" value="PURINE EFFLUX PUMP PBUE"/>
    <property type="match status" value="1"/>
</dbReference>
<evidence type="ECO:0000313" key="8">
    <source>
        <dbReference type="EMBL" id="SMX42730.1"/>
    </source>
</evidence>
<keyword evidence="4 6" id="KW-1133">Transmembrane helix</keyword>
<dbReference type="SUPFAM" id="SSF103473">
    <property type="entry name" value="MFS general substrate transporter"/>
    <property type="match status" value="1"/>
</dbReference>
<feature type="transmembrane region" description="Helical" evidence="6">
    <location>
        <begin position="277"/>
        <end position="296"/>
    </location>
</feature>
<organism evidence="8 9">
    <name type="scientific">Actibacterium lipolyticum</name>
    <dbReference type="NCBI Taxonomy" id="1524263"/>
    <lineage>
        <taxon>Bacteria</taxon>
        <taxon>Pseudomonadati</taxon>
        <taxon>Pseudomonadota</taxon>
        <taxon>Alphaproteobacteria</taxon>
        <taxon>Rhodobacterales</taxon>
        <taxon>Roseobacteraceae</taxon>
        <taxon>Actibacterium</taxon>
    </lineage>
</organism>
<dbReference type="GO" id="GO:0022857">
    <property type="term" value="F:transmembrane transporter activity"/>
    <property type="evidence" value="ECO:0007669"/>
    <property type="project" value="InterPro"/>
</dbReference>
<feature type="transmembrane region" description="Helical" evidence="6">
    <location>
        <begin position="170"/>
        <end position="186"/>
    </location>
</feature>
<proteinExistence type="predicted"/>
<accession>A0A238KJ37</accession>
<dbReference type="InterPro" id="IPR011701">
    <property type="entry name" value="MFS"/>
</dbReference>
<dbReference type="Pfam" id="PF07690">
    <property type="entry name" value="MFS_1"/>
    <property type="match status" value="1"/>
</dbReference>
<feature type="transmembrane region" description="Helical" evidence="6">
    <location>
        <begin position="337"/>
        <end position="359"/>
    </location>
</feature>
<evidence type="ECO:0000256" key="4">
    <source>
        <dbReference type="ARBA" id="ARBA00022989"/>
    </source>
</evidence>
<feature type="transmembrane region" description="Helical" evidence="6">
    <location>
        <begin position="215"/>
        <end position="236"/>
    </location>
</feature>
<feature type="transmembrane region" description="Helical" evidence="6">
    <location>
        <begin position="136"/>
        <end position="158"/>
    </location>
</feature>
<dbReference type="Proteomes" id="UP000202922">
    <property type="component" value="Unassembled WGS sequence"/>
</dbReference>
<dbReference type="PANTHER" id="PTHR43124:SF3">
    <property type="entry name" value="CHLORAMPHENICOL EFFLUX PUMP RV0191"/>
    <property type="match status" value="1"/>
</dbReference>
<feature type="transmembrane region" description="Helical" evidence="6">
    <location>
        <begin position="104"/>
        <end position="124"/>
    </location>
</feature>
<gene>
    <name evidence="8" type="ORF">COL8621_02057</name>
</gene>
<dbReference type="InterPro" id="IPR020846">
    <property type="entry name" value="MFS_dom"/>
</dbReference>
<feature type="transmembrane region" description="Helical" evidence="6">
    <location>
        <begin position="248"/>
        <end position="270"/>
    </location>
</feature>
<evidence type="ECO:0000256" key="2">
    <source>
        <dbReference type="ARBA" id="ARBA00022475"/>
    </source>
</evidence>
<keyword evidence="9" id="KW-1185">Reference proteome</keyword>
<dbReference type="AlphaFoldDB" id="A0A238KJ37"/>
<keyword evidence="5 6" id="KW-0472">Membrane</keyword>
<feature type="transmembrane region" description="Helical" evidence="6">
    <location>
        <begin position="78"/>
        <end position="98"/>
    </location>
</feature>
<evidence type="ECO:0000259" key="7">
    <source>
        <dbReference type="PROSITE" id="PS50850"/>
    </source>
</evidence>
<protein>
    <submittedName>
        <fullName evidence="8">Major Facilitator Superfamily protein</fullName>
    </submittedName>
</protein>
<dbReference type="RefSeq" id="WP_176438474.1">
    <property type="nucleotide sequence ID" value="NZ_FXYE01000002.1"/>
</dbReference>
<evidence type="ECO:0000313" key="9">
    <source>
        <dbReference type="Proteomes" id="UP000202922"/>
    </source>
</evidence>
<evidence type="ECO:0000256" key="1">
    <source>
        <dbReference type="ARBA" id="ARBA00004651"/>
    </source>
</evidence>
<reference evidence="9" key="1">
    <citation type="submission" date="2017-05" db="EMBL/GenBank/DDBJ databases">
        <authorList>
            <person name="Rodrigo-Torres L."/>
            <person name="Arahal R. D."/>
            <person name="Lucena T."/>
        </authorList>
    </citation>
    <scope>NUCLEOTIDE SEQUENCE [LARGE SCALE GENOMIC DNA]</scope>
    <source>
        <strain evidence="9">CECT 8621</strain>
    </source>
</reference>
<feature type="transmembrane region" description="Helical" evidence="6">
    <location>
        <begin position="365"/>
        <end position="386"/>
    </location>
</feature>
<sequence length="396" mass="41438">MSHPTKSNIPLILALWLAGLGAAAQFGKIAVAMPALRETYAVSEVALGFLMSSLGMVGLLFGVVGGVVVDRLGLRKMLLLGLIAGGCLSLVEGFMPAYPVMIALRFIEGFAHLVIVIAAPVLVASSASDRLRPAAMALWSSFFGVAYMAIALVAPPLIDGFGVGGLIRAHGLYLFVIAGILVLMLPKGPRTRPVAKAMSLSDWVGVHRRIYSSPYLSASGLGFVWYAMMYVALLTYLPDFVSAAQRSWMSAVMPLSSIAVSLTFGIFLLQRVSSIRVVKLGFAFSGLTALGLLVTVGNEGQFMIAAIVMMALAGIIASGSFASLAELNSDPQDRAHATGALAQMGNVGTTTGAPILAALIGGFGIWGLVCFVVLLSLLGICIHTVLGARRRELPIT</sequence>
<dbReference type="PROSITE" id="PS50850">
    <property type="entry name" value="MFS"/>
    <property type="match status" value="1"/>
</dbReference>
<dbReference type="Gene3D" id="1.20.1250.20">
    <property type="entry name" value="MFS general substrate transporter like domains"/>
    <property type="match status" value="1"/>
</dbReference>
<comment type="subcellular location">
    <subcellularLocation>
        <location evidence="1">Cell membrane</location>
        <topology evidence="1">Multi-pass membrane protein</topology>
    </subcellularLocation>
</comment>
<evidence type="ECO:0000256" key="3">
    <source>
        <dbReference type="ARBA" id="ARBA00022692"/>
    </source>
</evidence>